<feature type="transmembrane region" description="Helical" evidence="8">
    <location>
        <begin position="206"/>
        <end position="224"/>
    </location>
</feature>
<dbReference type="Pfam" id="PF04143">
    <property type="entry name" value="Sulf_transp"/>
    <property type="match status" value="1"/>
</dbReference>
<sequence>MVYWNSQEVVQAVIGGALIALSTTLNLLLFGRITGISGILSSVTKYDTSQGFYWKYCFILGLLTIPKILQVIFGSYIDLGDGYYFPMFDSNELAMKQTHIAAWFIGGFLVGVGVRMGNGCTSGHGVCGIPRLATRSIVATCTFMITGFALASLKYHEPFLSNGETFGDTYYEVWRWLTLAILILGHIYGGFVLISKDEKHIRLECIWSYVFGLLFGLGLLISGMCRISKILNFLIIDSVVWDPTLIFVMGSAVAINVVTFYFIQKRKYPIYGEKFSIPPRKGKVDLRLVCGAAIFGIGWGFAGLCPGPGLVNFFHETHGLFWVLSLFIGMFTFDYGLKFYEDKKKKTEVTYVRTN</sequence>
<evidence type="ECO:0000256" key="2">
    <source>
        <dbReference type="ARBA" id="ARBA00022448"/>
    </source>
</evidence>
<evidence type="ECO:0000256" key="4">
    <source>
        <dbReference type="ARBA" id="ARBA00022519"/>
    </source>
</evidence>
<keyword evidence="2" id="KW-0813">Transport</keyword>
<feature type="transmembrane region" description="Helical" evidence="8">
    <location>
        <begin position="52"/>
        <end position="77"/>
    </location>
</feature>
<feature type="transmembrane region" description="Helical" evidence="8">
    <location>
        <begin position="100"/>
        <end position="120"/>
    </location>
</feature>
<dbReference type="OrthoDB" id="10254418at2759"/>
<dbReference type="PANTHER" id="PTHR30574">
    <property type="entry name" value="INNER MEMBRANE PROTEIN YEDE"/>
    <property type="match status" value="1"/>
</dbReference>
<dbReference type="EMBL" id="CCKQ01002403">
    <property type="protein sequence ID" value="CDW73492.1"/>
    <property type="molecule type" value="Genomic_DNA"/>
</dbReference>
<keyword evidence="3" id="KW-1003">Cell membrane</keyword>
<gene>
    <name evidence="9" type="primary">Contig2309.g2491</name>
    <name evidence="9" type="ORF">STYLEM_2472</name>
</gene>
<keyword evidence="10" id="KW-1185">Reference proteome</keyword>
<organism evidence="9 10">
    <name type="scientific">Stylonychia lemnae</name>
    <name type="common">Ciliate</name>
    <dbReference type="NCBI Taxonomy" id="5949"/>
    <lineage>
        <taxon>Eukaryota</taxon>
        <taxon>Sar</taxon>
        <taxon>Alveolata</taxon>
        <taxon>Ciliophora</taxon>
        <taxon>Intramacronucleata</taxon>
        <taxon>Spirotrichea</taxon>
        <taxon>Stichotrichia</taxon>
        <taxon>Sporadotrichida</taxon>
        <taxon>Oxytrichidae</taxon>
        <taxon>Stylonychinae</taxon>
        <taxon>Stylonychia</taxon>
    </lineage>
</organism>
<evidence type="ECO:0000256" key="5">
    <source>
        <dbReference type="ARBA" id="ARBA00022692"/>
    </source>
</evidence>
<comment type="subcellular location">
    <subcellularLocation>
        <location evidence="1">Cell inner membrane</location>
        <topology evidence="1">Multi-pass membrane protein</topology>
    </subcellularLocation>
</comment>
<evidence type="ECO:0000256" key="7">
    <source>
        <dbReference type="ARBA" id="ARBA00023136"/>
    </source>
</evidence>
<feature type="transmembrane region" description="Helical" evidence="8">
    <location>
        <begin position="173"/>
        <end position="194"/>
    </location>
</feature>
<keyword evidence="6 8" id="KW-1133">Transmembrane helix</keyword>
<name>A0A077ZUE5_STYLE</name>
<dbReference type="InParanoid" id="A0A077ZUE5"/>
<evidence type="ECO:0000313" key="9">
    <source>
        <dbReference type="EMBL" id="CDW73492.1"/>
    </source>
</evidence>
<accession>A0A077ZUE5</accession>
<proteinExistence type="predicted"/>
<feature type="transmembrane region" description="Helical" evidence="8">
    <location>
        <begin position="284"/>
        <end position="304"/>
    </location>
</feature>
<feature type="transmembrane region" description="Helical" evidence="8">
    <location>
        <begin position="132"/>
        <end position="153"/>
    </location>
</feature>
<evidence type="ECO:0000256" key="6">
    <source>
        <dbReference type="ARBA" id="ARBA00022989"/>
    </source>
</evidence>
<dbReference type="Proteomes" id="UP000039865">
    <property type="component" value="Unassembled WGS sequence"/>
</dbReference>
<feature type="transmembrane region" description="Helical" evidence="8">
    <location>
        <begin position="319"/>
        <end position="337"/>
    </location>
</feature>
<dbReference type="GO" id="GO:0005886">
    <property type="term" value="C:plasma membrane"/>
    <property type="evidence" value="ECO:0007669"/>
    <property type="project" value="UniProtKB-SubCell"/>
</dbReference>
<evidence type="ECO:0000256" key="1">
    <source>
        <dbReference type="ARBA" id="ARBA00004429"/>
    </source>
</evidence>
<keyword evidence="5 8" id="KW-0812">Transmembrane</keyword>
<dbReference type="InterPro" id="IPR007272">
    <property type="entry name" value="Sulf_transp_TsuA/YedE"/>
</dbReference>
<protein>
    <submittedName>
        <fullName evidence="9">Uncharacterized protein</fullName>
    </submittedName>
</protein>
<keyword evidence="7 8" id="KW-0472">Membrane</keyword>
<dbReference type="Pfam" id="PF20398">
    <property type="entry name" value="DUF6691"/>
    <property type="match status" value="1"/>
</dbReference>
<dbReference type="PANTHER" id="PTHR30574:SF1">
    <property type="entry name" value="SULPHUR TRANSPORT DOMAIN-CONTAINING PROTEIN"/>
    <property type="match status" value="1"/>
</dbReference>
<dbReference type="InterPro" id="IPR046513">
    <property type="entry name" value="DUF6691"/>
</dbReference>
<feature type="transmembrane region" description="Helical" evidence="8">
    <location>
        <begin position="244"/>
        <end position="263"/>
    </location>
</feature>
<keyword evidence="4" id="KW-0997">Cell inner membrane</keyword>
<feature type="transmembrane region" description="Helical" evidence="8">
    <location>
        <begin position="12"/>
        <end position="31"/>
    </location>
</feature>
<reference evidence="9 10" key="1">
    <citation type="submission" date="2014-06" db="EMBL/GenBank/DDBJ databases">
        <authorList>
            <person name="Swart Estienne"/>
        </authorList>
    </citation>
    <scope>NUCLEOTIDE SEQUENCE [LARGE SCALE GENOMIC DNA]</scope>
    <source>
        <strain evidence="9 10">130c</strain>
    </source>
</reference>
<evidence type="ECO:0000256" key="3">
    <source>
        <dbReference type="ARBA" id="ARBA00022475"/>
    </source>
</evidence>
<evidence type="ECO:0000313" key="10">
    <source>
        <dbReference type="Proteomes" id="UP000039865"/>
    </source>
</evidence>
<dbReference type="AlphaFoldDB" id="A0A077ZUE5"/>
<dbReference type="OMA" id="VASFMTF"/>
<evidence type="ECO:0000256" key="8">
    <source>
        <dbReference type="SAM" id="Phobius"/>
    </source>
</evidence>